<organism evidence="7 8">
    <name type="scientific">Coprinopsis cinerea (strain Okayama-7 / 130 / ATCC MYA-4618 / FGSC 9003)</name>
    <name type="common">Inky cap fungus</name>
    <name type="synonym">Hormographiella aspergillata</name>
    <dbReference type="NCBI Taxonomy" id="240176"/>
    <lineage>
        <taxon>Eukaryota</taxon>
        <taxon>Fungi</taxon>
        <taxon>Dikarya</taxon>
        <taxon>Basidiomycota</taxon>
        <taxon>Agaricomycotina</taxon>
        <taxon>Agaricomycetes</taxon>
        <taxon>Agaricomycetidae</taxon>
        <taxon>Agaricales</taxon>
        <taxon>Agaricineae</taxon>
        <taxon>Psathyrellaceae</taxon>
        <taxon>Coprinopsis</taxon>
    </lineage>
</organism>
<evidence type="ECO:0000313" key="7">
    <source>
        <dbReference type="EMBL" id="EAU91277.2"/>
    </source>
</evidence>
<proteinExistence type="predicted"/>
<dbReference type="VEuPathDB" id="FungiDB:CC1G_11535"/>
<keyword evidence="2" id="KW-0479">Metal-binding</keyword>
<dbReference type="EMBL" id="AACS02000003">
    <property type="protein sequence ID" value="EAU91277.2"/>
    <property type="molecule type" value="Genomic_DNA"/>
</dbReference>
<evidence type="ECO:0000256" key="1">
    <source>
        <dbReference type="ARBA" id="ARBA00004123"/>
    </source>
</evidence>
<keyword evidence="5" id="KW-0539">Nucleus</keyword>
<dbReference type="eggNOG" id="ENOG502T0KQ">
    <property type="taxonomic scope" value="Eukaryota"/>
</dbReference>
<dbReference type="GeneID" id="6006967"/>
<dbReference type="GO" id="GO:0005634">
    <property type="term" value="C:nucleus"/>
    <property type="evidence" value="ECO:0007669"/>
    <property type="project" value="UniProtKB-SubCell"/>
</dbReference>
<dbReference type="GO" id="GO:0008270">
    <property type="term" value="F:zinc ion binding"/>
    <property type="evidence" value="ECO:0007669"/>
    <property type="project" value="UniProtKB-KW"/>
</dbReference>
<accession>A8N6S1</accession>
<dbReference type="RefSeq" id="XP_001830527.2">
    <property type="nucleotide sequence ID" value="XM_001830475.2"/>
</dbReference>
<protein>
    <submittedName>
        <fullName evidence="7">Uncharacterized protein</fullName>
    </submittedName>
</protein>
<comment type="caution">
    <text evidence="7">The sequence shown here is derived from an EMBL/GenBank/DDBJ whole genome shotgun (WGS) entry which is preliminary data.</text>
</comment>
<reference evidence="7 8" key="1">
    <citation type="journal article" date="2010" name="Proc. Natl. Acad. Sci. U.S.A.">
        <title>Insights into evolution of multicellular fungi from the assembled chromosomes of the mushroom Coprinopsis cinerea (Coprinus cinereus).</title>
        <authorList>
            <person name="Stajich J.E."/>
            <person name="Wilke S.K."/>
            <person name="Ahren D."/>
            <person name="Au C.H."/>
            <person name="Birren B.W."/>
            <person name="Borodovsky M."/>
            <person name="Burns C."/>
            <person name="Canback B."/>
            <person name="Casselton L.A."/>
            <person name="Cheng C.K."/>
            <person name="Deng J."/>
            <person name="Dietrich F.S."/>
            <person name="Fargo D.C."/>
            <person name="Farman M.L."/>
            <person name="Gathman A.C."/>
            <person name="Goldberg J."/>
            <person name="Guigo R."/>
            <person name="Hoegger P.J."/>
            <person name="Hooker J.B."/>
            <person name="Huggins A."/>
            <person name="James T.Y."/>
            <person name="Kamada T."/>
            <person name="Kilaru S."/>
            <person name="Kodira C."/>
            <person name="Kues U."/>
            <person name="Kupfer D."/>
            <person name="Kwan H.S."/>
            <person name="Lomsadze A."/>
            <person name="Li W."/>
            <person name="Lilly W.W."/>
            <person name="Ma L.J."/>
            <person name="Mackey A.J."/>
            <person name="Manning G."/>
            <person name="Martin F."/>
            <person name="Muraguchi H."/>
            <person name="Natvig D.O."/>
            <person name="Palmerini H."/>
            <person name="Ramesh M.A."/>
            <person name="Rehmeyer C.J."/>
            <person name="Roe B.A."/>
            <person name="Shenoy N."/>
            <person name="Stanke M."/>
            <person name="Ter-Hovhannisyan V."/>
            <person name="Tunlid A."/>
            <person name="Velagapudi R."/>
            <person name="Vision T.J."/>
            <person name="Zeng Q."/>
            <person name="Zolan M.E."/>
            <person name="Pukkila P.J."/>
        </authorList>
    </citation>
    <scope>NUCLEOTIDE SEQUENCE [LARGE SCALE GENOMIC DNA]</scope>
    <source>
        <strain evidence="8">Okayama-7 / 130 / ATCC MYA-4618 / FGSC 9003</strain>
    </source>
</reference>
<dbReference type="PANTHER" id="PTHR46481:SF10">
    <property type="entry name" value="ZINC FINGER BED DOMAIN-CONTAINING PROTEIN 39"/>
    <property type="match status" value="1"/>
</dbReference>
<dbReference type="OrthoDB" id="3247971at2759"/>
<evidence type="ECO:0000256" key="3">
    <source>
        <dbReference type="ARBA" id="ARBA00022771"/>
    </source>
</evidence>
<keyword evidence="4" id="KW-0862">Zinc</keyword>
<evidence type="ECO:0000256" key="2">
    <source>
        <dbReference type="ARBA" id="ARBA00022723"/>
    </source>
</evidence>
<dbReference type="PANTHER" id="PTHR46481">
    <property type="entry name" value="ZINC FINGER BED DOMAIN-CONTAINING PROTEIN 4"/>
    <property type="match status" value="1"/>
</dbReference>
<sequence>MSAVYEHFKSPPKLIVGRGEVTYVFVCKRNPSVEIQRRRYDDSTSNLVKHVKLCDPSKSVESEAIKVFAYGSSYHPAKHWVKLGIWVARRNRPFAIVEDPELREIFEDLNSAVQHVSRHTVPRDIIEIHNHTKDHIIKFFEHNVEGSIHIGVDGWTSPNIFAFLGVTVHYISEGLLKMLTLDFVKLIQGSTLRDDWPCAFASLVLILSCWGSLATTGRITIRWWKSCRDSFPPSPDRRIAILSPFAGRLTKSQMVEKSTPDLDAALGALEDDDGDGMVGNEDVESEDEEDDGEDGDELAPECGG</sequence>
<comment type="subcellular location">
    <subcellularLocation>
        <location evidence="1">Nucleus</location>
    </subcellularLocation>
</comment>
<dbReference type="HOGENOM" id="CLU_915315_0_0_1"/>
<dbReference type="InParanoid" id="A8N6S1"/>
<dbReference type="KEGG" id="cci:CC1G_11535"/>
<feature type="region of interest" description="Disordered" evidence="6">
    <location>
        <begin position="266"/>
        <end position="304"/>
    </location>
</feature>
<dbReference type="Proteomes" id="UP000001861">
    <property type="component" value="Unassembled WGS sequence"/>
</dbReference>
<evidence type="ECO:0000256" key="4">
    <source>
        <dbReference type="ARBA" id="ARBA00022833"/>
    </source>
</evidence>
<evidence type="ECO:0000256" key="5">
    <source>
        <dbReference type="ARBA" id="ARBA00023242"/>
    </source>
</evidence>
<feature type="compositionally biased region" description="Acidic residues" evidence="6">
    <location>
        <begin position="269"/>
        <end position="304"/>
    </location>
</feature>
<dbReference type="AlphaFoldDB" id="A8N6S1"/>
<keyword evidence="8" id="KW-1185">Reference proteome</keyword>
<dbReference type="InterPro" id="IPR052035">
    <property type="entry name" value="ZnF_BED_domain_contain"/>
</dbReference>
<gene>
    <name evidence="7" type="ORF">CC1G_11535</name>
</gene>
<evidence type="ECO:0000313" key="8">
    <source>
        <dbReference type="Proteomes" id="UP000001861"/>
    </source>
</evidence>
<keyword evidence="3" id="KW-0863">Zinc-finger</keyword>
<evidence type="ECO:0000256" key="6">
    <source>
        <dbReference type="SAM" id="MobiDB-lite"/>
    </source>
</evidence>
<name>A8N6S1_COPC7</name>